<sequence>MKRMTAAFVLLAASIALCISGSCVTENLTNHLASTLGAAKNAAQKNDRAAAYQLSVQAGQDWENAHQVLCTFQPHSRLETVDQTLAILPDLAKCESLEQFAGECARGQMLAQNLQEGELPLIQNIL</sequence>
<protein>
    <submittedName>
        <fullName evidence="2">DUF4363 family protein</fullName>
    </submittedName>
</protein>
<feature type="signal peptide" evidence="1">
    <location>
        <begin position="1"/>
        <end position="25"/>
    </location>
</feature>
<proteinExistence type="predicted"/>
<dbReference type="PROSITE" id="PS51257">
    <property type="entry name" value="PROKAR_LIPOPROTEIN"/>
    <property type="match status" value="1"/>
</dbReference>
<feature type="chain" id="PRO_5039128447" evidence="1">
    <location>
        <begin position="26"/>
        <end position="126"/>
    </location>
</feature>
<keyword evidence="3" id="KW-1185">Reference proteome</keyword>
<evidence type="ECO:0000256" key="1">
    <source>
        <dbReference type="SAM" id="SignalP"/>
    </source>
</evidence>
<accession>A0A7G9WDL1</accession>
<dbReference type="InterPro" id="IPR025373">
    <property type="entry name" value="DUF4363"/>
</dbReference>
<name>A0A7G9WDL1_9FIRM</name>
<dbReference type="AlphaFoldDB" id="A0A7G9WDL1"/>
<evidence type="ECO:0000313" key="3">
    <source>
        <dbReference type="Proteomes" id="UP000516046"/>
    </source>
</evidence>
<dbReference type="EMBL" id="CP060696">
    <property type="protein sequence ID" value="QNO16773.1"/>
    <property type="molecule type" value="Genomic_DNA"/>
</dbReference>
<dbReference type="RefSeq" id="WP_212505840.1">
    <property type="nucleotide sequence ID" value="NZ_CP060696.1"/>
</dbReference>
<keyword evidence="1" id="KW-0732">Signal</keyword>
<gene>
    <name evidence="2" type="ORF">H6X83_07230</name>
</gene>
<evidence type="ECO:0000313" key="2">
    <source>
        <dbReference type="EMBL" id="QNO16773.1"/>
    </source>
</evidence>
<organism evidence="2 3">
    <name type="scientific">Caproicibacterium amylolyticum</name>
    <dbReference type="NCBI Taxonomy" id="2766537"/>
    <lineage>
        <taxon>Bacteria</taxon>
        <taxon>Bacillati</taxon>
        <taxon>Bacillota</taxon>
        <taxon>Clostridia</taxon>
        <taxon>Eubacteriales</taxon>
        <taxon>Oscillospiraceae</taxon>
        <taxon>Caproicibacterium</taxon>
    </lineage>
</organism>
<dbReference type="Pfam" id="PF14276">
    <property type="entry name" value="DUF4363"/>
    <property type="match status" value="1"/>
</dbReference>
<reference evidence="2 3" key="1">
    <citation type="submission" date="2020-08" db="EMBL/GenBank/DDBJ databases">
        <authorList>
            <person name="Ren C."/>
            <person name="Gu Y."/>
            <person name="Xu Y."/>
        </authorList>
    </citation>
    <scope>NUCLEOTIDE SEQUENCE [LARGE SCALE GENOMIC DNA]</scope>
    <source>
        <strain evidence="2 3">LBM18003</strain>
    </source>
</reference>
<dbReference type="Proteomes" id="UP000516046">
    <property type="component" value="Chromosome"/>
</dbReference>
<dbReference type="KEGG" id="caml:H6X83_07230"/>